<dbReference type="GO" id="GO:0004803">
    <property type="term" value="F:transposase activity"/>
    <property type="evidence" value="ECO:0007669"/>
    <property type="project" value="UniProtKB-UniRule"/>
</dbReference>
<evidence type="ECO:0000256" key="1">
    <source>
        <dbReference type="ARBA" id="ARBA00002190"/>
    </source>
</evidence>
<gene>
    <name evidence="7" type="ORF">LX76_04700</name>
</gene>
<keyword evidence="6" id="KW-0814">Transposable element</keyword>
<dbReference type="GO" id="GO:0006313">
    <property type="term" value="P:DNA transposition"/>
    <property type="evidence" value="ECO:0007669"/>
    <property type="project" value="UniProtKB-UniRule"/>
</dbReference>
<dbReference type="Pfam" id="PF00872">
    <property type="entry name" value="Transposase_mut"/>
    <property type="match status" value="1"/>
</dbReference>
<keyword evidence="5 6" id="KW-0233">DNA recombination</keyword>
<dbReference type="AlphaFoldDB" id="A0A2W7QBG1"/>
<dbReference type="PANTHER" id="PTHR33217">
    <property type="entry name" value="TRANSPOSASE FOR INSERTION SEQUENCE ELEMENT IS1081"/>
    <property type="match status" value="1"/>
</dbReference>
<comment type="caution">
    <text evidence="7">The sequence shown here is derived from an EMBL/GenBank/DDBJ whole genome shotgun (WGS) entry which is preliminary data.</text>
</comment>
<name>A0A2W7QBG1_9RHOB</name>
<dbReference type="InterPro" id="IPR001207">
    <property type="entry name" value="Transposase_mutator"/>
</dbReference>
<reference evidence="7 8" key="1">
    <citation type="submission" date="2018-06" db="EMBL/GenBank/DDBJ databases">
        <title>Genomic Encyclopedia of Archaeal and Bacterial Type Strains, Phase II (KMG-II): from individual species to whole genera.</title>
        <authorList>
            <person name="Goeker M."/>
        </authorList>
    </citation>
    <scope>NUCLEOTIDE SEQUENCE [LARGE SCALE GENOMIC DNA]</scope>
    <source>
        <strain evidence="7 8">DSM 18774</strain>
    </source>
</reference>
<evidence type="ECO:0000256" key="4">
    <source>
        <dbReference type="ARBA" id="ARBA00023125"/>
    </source>
</evidence>
<dbReference type="GO" id="GO:0003677">
    <property type="term" value="F:DNA binding"/>
    <property type="evidence" value="ECO:0007669"/>
    <property type="project" value="UniProtKB-UniRule"/>
</dbReference>
<protein>
    <recommendedName>
        <fullName evidence="6">Mutator family transposase</fullName>
    </recommendedName>
</protein>
<comment type="similarity">
    <text evidence="2 6">Belongs to the transposase mutator family.</text>
</comment>
<keyword evidence="4 6" id="KW-0238">DNA-binding</keyword>
<proteinExistence type="inferred from homology"/>
<evidence type="ECO:0000256" key="3">
    <source>
        <dbReference type="ARBA" id="ARBA00022578"/>
    </source>
</evidence>
<dbReference type="Proteomes" id="UP000249538">
    <property type="component" value="Unassembled WGS sequence"/>
</dbReference>
<dbReference type="PANTHER" id="PTHR33217:SF7">
    <property type="entry name" value="TRANSPOSASE FOR INSERTION SEQUENCE ELEMENT IS1081"/>
    <property type="match status" value="1"/>
</dbReference>
<organism evidence="7 8">
    <name type="scientific">Cereibacter changlensis</name>
    <dbReference type="NCBI Taxonomy" id="402884"/>
    <lineage>
        <taxon>Bacteria</taxon>
        <taxon>Pseudomonadati</taxon>
        <taxon>Pseudomonadota</taxon>
        <taxon>Alphaproteobacteria</taxon>
        <taxon>Rhodobacterales</taxon>
        <taxon>Paracoccaceae</taxon>
        <taxon>Cereibacter</taxon>
    </lineage>
</organism>
<evidence type="ECO:0000313" key="7">
    <source>
        <dbReference type="EMBL" id="PZX46048.1"/>
    </source>
</evidence>
<accession>A0A2W7QBG1</accession>
<keyword evidence="3 6" id="KW-0815">Transposition</keyword>
<evidence type="ECO:0000256" key="6">
    <source>
        <dbReference type="RuleBase" id="RU365089"/>
    </source>
</evidence>
<evidence type="ECO:0000313" key="8">
    <source>
        <dbReference type="Proteomes" id="UP000249538"/>
    </source>
</evidence>
<evidence type="ECO:0000256" key="5">
    <source>
        <dbReference type="ARBA" id="ARBA00023172"/>
    </source>
</evidence>
<evidence type="ECO:0000256" key="2">
    <source>
        <dbReference type="ARBA" id="ARBA00010961"/>
    </source>
</evidence>
<sequence length="155" mass="17260">MALIELTESKRVREMLAFAADRIMELEVELVTGAAKGVRSPMREVQHNGYRERDWGTRAGRIALEIPKLRKGSYLPSFLEPRRTAEKDLVAVIQEAYVQGISTRSVDDLVKAMGIGGMSKSPLSRLCGEIHERVNAFSTGRWRAHGPITGSMPHT</sequence>
<comment type="function">
    <text evidence="1 6">Required for the transposition of the insertion element.</text>
</comment>
<dbReference type="EMBL" id="QKZS01000058">
    <property type="protein sequence ID" value="PZX46048.1"/>
    <property type="molecule type" value="Genomic_DNA"/>
</dbReference>